<protein>
    <recommendedName>
        <fullName evidence="4">BED-type domain-containing protein</fullName>
    </recommendedName>
</protein>
<keyword evidence="6" id="KW-1185">Reference proteome</keyword>
<evidence type="ECO:0000256" key="2">
    <source>
        <dbReference type="ARBA" id="ARBA00022771"/>
    </source>
</evidence>
<organism evidence="5 6">
    <name type="scientific">Cuscuta campestris</name>
    <dbReference type="NCBI Taxonomy" id="132261"/>
    <lineage>
        <taxon>Eukaryota</taxon>
        <taxon>Viridiplantae</taxon>
        <taxon>Streptophyta</taxon>
        <taxon>Embryophyta</taxon>
        <taxon>Tracheophyta</taxon>
        <taxon>Spermatophyta</taxon>
        <taxon>Magnoliopsida</taxon>
        <taxon>eudicotyledons</taxon>
        <taxon>Gunneridae</taxon>
        <taxon>Pentapetalae</taxon>
        <taxon>asterids</taxon>
        <taxon>lamiids</taxon>
        <taxon>Solanales</taxon>
        <taxon>Convolvulaceae</taxon>
        <taxon>Cuscuteae</taxon>
        <taxon>Cuscuta</taxon>
        <taxon>Cuscuta subgen. Grammica</taxon>
        <taxon>Cuscuta sect. Cleistogrammica</taxon>
    </lineage>
</organism>
<evidence type="ECO:0000313" key="6">
    <source>
        <dbReference type="Proteomes" id="UP000595140"/>
    </source>
</evidence>
<dbReference type="OrthoDB" id="2442898at2759"/>
<dbReference type="InterPro" id="IPR003656">
    <property type="entry name" value="Znf_BED"/>
</dbReference>
<keyword evidence="2" id="KW-0863">Zinc-finger</keyword>
<evidence type="ECO:0000256" key="1">
    <source>
        <dbReference type="ARBA" id="ARBA00022723"/>
    </source>
</evidence>
<dbReference type="Pfam" id="PF02892">
    <property type="entry name" value="zf-BED"/>
    <property type="match status" value="1"/>
</dbReference>
<dbReference type="GO" id="GO:0008270">
    <property type="term" value="F:zinc ion binding"/>
    <property type="evidence" value="ECO:0007669"/>
    <property type="project" value="UniProtKB-KW"/>
</dbReference>
<evidence type="ECO:0000256" key="3">
    <source>
        <dbReference type="ARBA" id="ARBA00022833"/>
    </source>
</evidence>
<evidence type="ECO:0000259" key="4">
    <source>
        <dbReference type="Pfam" id="PF02892"/>
    </source>
</evidence>
<sequence>MFVSLAWEHCTKLKPNSSNDLVCNFCGRISNGGIRRFKQHLIRGHRNTVECPTVLEGLKTSLRDLVLKEAGSSIN</sequence>
<keyword evidence="1" id="KW-0479">Metal-binding</keyword>
<proteinExistence type="predicted"/>
<feature type="domain" description="BED-type" evidence="4">
    <location>
        <begin position="4"/>
        <end position="46"/>
    </location>
</feature>
<reference evidence="5 6" key="1">
    <citation type="submission" date="2018-04" db="EMBL/GenBank/DDBJ databases">
        <authorList>
            <person name="Vogel A."/>
        </authorList>
    </citation>
    <scope>NUCLEOTIDE SEQUENCE [LARGE SCALE GENOMIC DNA]</scope>
</reference>
<gene>
    <name evidence="5" type="ORF">CCAM_LOCUS17878</name>
</gene>
<evidence type="ECO:0000313" key="5">
    <source>
        <dbReference type="EMBL" id="VFQ76102.1"/>
    </source>
</evidence>
<dbReference type="AlphaFoldDB" id="A0A484LI09"/>
<dbReference type="EMBL" id="OOIL02001477">
    <property type="protein sequence ID" value="VFQ76102.1"/>
    <property type="molecule type" value="Genomic_DNA"/>
</dbReference>
<keyword evidence="3" id="KW-0862">Zinc</keyword>
<dbReference type="GO" id="GO:0003677">
    <property type="term" value="F:DNA binding"/>
    <property type="evidence" value="ECO:0007669"/>
    <property type="project" value="InterPro"/>
</dbReference>
<accession>A0A484LI09</accession>
<name>A0A484LI09_9ASTE</name>
<dbReference type="Proteomes" id="UP000595140">
    <property type="component" value="Unassembled WGS sequence"/>
</dbReference>